<organism evidence="2 3">
    <name type="scientific">Prunus persica</name>
    <name type="common">Peach</name>
    <name type="synonym">Amygdalus persica</name>
    <dbReference type="NCBI Taxonomy" id="3760"/>
    <lineage>
        <taxon>Eukaryota</taxon>
        <taxon>Viridiplantae</taxon>
        <taxon>Streptophyta</taxon>
        <taxon>Embryophyta</taxon>
        <taxon>Tracheophyta</taxon>
        <taxon>Spermatophyta</taxon>
        <taxon>Magnoliopsida</taxon>
        <taxon>eudicotyledons</taxon>
        <taxon>Gunneridae</taxon>
        <taxon>Pentapetalae</taxon>
        <taxon>rosids</taxon>
        <taxon>fabids</taxon>
        <taxon>Rosales</taxon>
        <taxon>Rosaceae</taxon>
        <taxon>Amygdaloideae</taxon>
        <taxon>Amygdaleae</taxon>
        <taxon>Prunus</taxon>
    </lineage>
</organism>
<dbReference type="Gramene" id="ONI27750">
    <property type="protein sequence ID" value="ONI27750"/>
    <property type="gene ID" value="PRUPE_1G103600"/>
</dbReference>
<dbReference type="CDD" id="cd02980">
    <property type="entry name" value="TRX_Fd_family"/>
    <property type="match status" value="1"/>
</dbReference>
<sequence length="366" mass="39326">MEVSGVVSRQVPCFSGAEIDTTRSSTASFHGEFRVQGRRNFGVSLRTRRFGGQLNSGFCDDGHVQYYHVGPRCGFKKEKEIKKKLKLLKGLSKDLSASSQMGFGPLDYQKGLVAQFQEKLISLRAEEKELKRKRKEEKARLKAERMKNMVDSESSSSSSSESSESECGELVDMNRLRSEAPAKPILDSLQPFNHQEGAVLTLPSSLAIATHQENTTVEHVTEFGISQNQEAECCSGTSTSCVSSSGSIGHNDALSSSVMGASALKIEVCMGNKCKKSGGGALLEEFERVMGVEGTVVGCKCMGKCKNGPNIRVSNTVGGIQSEGTDDSVRVPTNPLYIGVGLEDVSLIVANLIGEDNEDLGLVPAA</sequence>
<dbReference type="Gene3D" id="3.40.30.10">
    <property type="entry name" value="Glutaredoxin"/>
    <property type="match status" value="1"/>
</dbReference>
<feature type="compositionally biased region" description="Basic and acidic residues" evidence="1">
    <location>
        <begin position="131"/>
        <end position="150"/>
    </location>
</feature>
<evidence type="ECO:0000313" key="3">
    <source>
        <dbReference type="Proteomes" id="UP000006882"/>
    </source>
</evidence>
<dbReference type="SUPFAM" id="SSF52833">
    <property type="entry name" value="Thioredoxin-like"/>
    <property type="match status" value="1"/>
</dbReference>
<keyword evidence="3" id="KW-1185">Reference proteome</keyword>
<feature type="compositionally biased region" description="Low complexity" evidence="1">
    <location>
        <begin position="152"/>
        <end position="162"/>
    </location>
</feature>
<reference evidence="2 3" key="1">
    <citation type="journal article" date="2013" name="Nat. Genet.">
        <title>The high-quality draft genome of peach (Prunus persica) identifies unique patterns of genetic diversity, domestication and genome evolution.</title>
        <authorList>
            <consortium name="International Peach Genome Initiative"/>
            <person name="Verde I."/>
            <person name="Abbott A.G."/>
            <person name="Scalabrin S."/>
            <person name="Jung S."/>
            <person name="Shu S."/>
            <person name="Marroni F."/>
            <person name="Zhebentyayeva T."/>
            <person name="Dettori M.T."/>
            <person name="Grimwood J."/>
            <person name="Cattonaro F."/>
            <person name="Zuccolo A."/>
            <person name="Rossini L."/>
            <person name="Jenkins J."/>
            <person name="Vendramin E."/>
            <person name="Meisel L.A."/>
            <person name="Decroocq V."/>
            <person name="Sosinski B."/>
            <person name="Prochnik S."/>
            <person name="Mitros T."/>
            <person name="Policriti A."/>
            <person name="Cipriani G."/>
            <person name="Dondini L."/>
            <person name="Ficklin S."/>
            <person name="Goodstein D.M."/>
            <person name="Xuan P."/>
            <person name="Del Fabbro C."/>
            <person name="Aramini V."/>
            <person name="Copetti D."/>
            <person name="Gonzalez S."/>
            <person name="Horner D.S."/>
            <person name="Falchi R."/>
            <person name="Lucas S."/>
            <person name="Mica E."/>
            <person name="Maldonado J."/>
            <person name="Lazzari B."/>
            <person name="Bielenberg D."/>
            <person name="Pirona R."/>
            <person name="Miculan M."/>
            <person name="Barakat A."/>
            <person name="Testolin R."/>
            <person name="Stella A."/>
            <person name="Tartarini S."/>
            <person name="Tonutti P."/>
            <person name="Arus P."/>
            <person name="Orellana A."/>
            <person name="Wells C."/>
            <person name="Main D."/>
            <person name="Vizzotto G."/>
            <person name="Silva H."/>
            <person name="Salamini F."/>
            <person name="Schmutz J."/>
            <person name="Morgante M."/>
            <person name="Rokhsar D.S."/>
        </authorList>
    </citation>
    <scope>NUCLEOTIDE SEQUENCE [LARGE SCALE GENOMIC DNA]</scope>
    <source>
        <strain evidence="3">cv. Nemared</strain>
    </source>
</reference>
<dbReference type="Proteomes" id="UP000006882">
    <property type="component" value="Chromosome G1"/>
</dbReference>
<feature type="region of interest" description="Disordered" evidence="1">
    <location>
        <begin position="131"/>
        <end position="169"/>
    </location>
</feature>
<dbReference type="AlphaFoldDB" id="A0A251QWB5"/>
<evidence type="ECO:0000256" key="1">
    <source>
        <dbReference type="SAM" id="MobiDB-lite"/>
    </source>
</evidence>
<gene>
    <name evidence="2" type="ORF">PRUPE_1G103600</name>
</gene>
<dbReference type="ExpressionAtlas" id="A0A251QWB5">
    <property type="expression patterns" value="differential"/>
</dbReference>
<evidence type="ECO:0000313" key="2">
    <source>
        <dbReference type="EMBL" id="ONI27750.1"/>
    </source>
</evidence>
<proteinExistence type="predicted"/>
<dbReference type="InterPro" id="IPR036249">
    <property type="entry name" value="Thioredoxin-like_sf"/>
</dbReference>
<dbReference type="EMBL" id="CM007651">
    <property type="protein sequence ID" value="ONI27750.1"/>
    <property type="molecule type" value="Genomic_DNA"/>
</dbReference>
<name>A0A251QWB5_PRUPE</name>
<accession>A0A251QWB5</accession>
<protein>
    <submittedName>
        <fullName evidence="2">Uncharacterized protein</fullName>
    </submittedName>
</protein>